<accession>A0ABX3HLQ8</accession>
<keyword evidence="5" id="KW-1185">Reference proteome</keyword>
<proteinExistence type="predicted"/>
<feature type="region of interest" description="Disordered" evidence="1">
    <location>
        <begin position="97"/>
        <end position="138"/>
    </location>
</feature>
<feature type="domain" description="Copper amine oxidase-like N-terminal" evidence="3">
    <location>
        <begin position="58"/>
        <end position="96"/>
    </location>
</feature>
<feature type="chain" id="PRO_5045814974" description="Copper amine oxidase-like N-terminal domain-containing protein" evidence="2">
    <location>
        <begin position="25"/>
        <end position="237"/>
    </location>
</feature>
<protein>
    <recommendedName>
        <fullName evidence="3">Copper amine oxidase-like N-terminal domain-containing protein</fullName>
    </recommendedName>
</protein>
<name>A0ABX3HLQ8_PAEBO</name>
<dbReference type="InterPro" id="IPR012854">
    <property type="entry name" value="Cu_amine_oxidase-like_N"/>
</dbReference>
<comment type="caution">
    <text evidence="4">The sequence shown here is derived from an EMBL/GenBank/DDBJ whole genome shotgun (WGS) entry which is preliminary data.</text>
</comment>
<evidence type="ECO:0000313" key="5">
    <source>
        <dbReference type="Proteomes" id="UP000187412"/>
    </source>
</evidence>
<evidence type="ECO:0000259" key="3">
    <source>
        <dbReference type="Pfam" id="PF07833"/>
    </source>
</evidence>
<feature type="compositionally biased region" description="Low complexity" evidence="1">
    <location>
        <begin position="97"/>
        <end position="109"/>
    </location>
</feature>
<reference evidence="4 5" key="1">
    <citation type="submission" date="2016-10" db="EMBL/GenBank/DDBJ databases">
        <title>Paenibacillus species isolates.</title>
        <authorList>
            <person name="Beno S.M."/>
        </authorList>
    </citation>
    <scope>NUCLEOTIDE SEQUENCE [LARGE SCALE GENOMIC DNA]</scope>
    <source>
        <strain evidence="4 5">FSL H7-0744</strain>
    </source>
</reference>
<evidence type="ECO:0000256" key="2">
    <source>
        <dbReference type="SAM" id="SignalP"/>
    </source>
</evidence>
<dbReference type="EMBL" id="MPTB01000007">
    <property type="protein sequence ID" value="OMD50406.1"/>
    <property type="molecule type" value="Genomic_DNA"/>
</dbReference>
<dbReference type="Proteomes" id="UP000187412">
    <property type="component" value="Unassembled WGS sequence"/>
</dbReference>
<evidence type="ECO:0000256" key="1">
    <source>
        <dbReference type="SAM" id="MobiDB-lite"/>
    </source>
</evidence>
<organism evidence="4 5">
    <name type="scientific">Paenibacillus borealis</name>
    <dbReference type="NCBI Taxonomy" id="160799"/>
    <lineage>
        <taxon>Bacteria</taxon>
        <taxon>Bacillati</taxon>
        <taxon>Bacillota</taxon>
        <taxon>Bacilli</taxon>
        <taxon>Bacillales</taxon>
        <taxon>Paenibacillaceae</taxon>
        <taxon>Paenibacillus</taxon>
    </lineage>
</organism>
<keyword evidence="2" id="KW-0732">Signal</keyword>
<dbReference type="RefSeq" id="WP_076110019.1">
    <property type="nucleotide sequence ID" value="NZ_MPTB01000007.1"/>
</dbReference>
<feature type="compositionally biased region" description="Gly residues" evidence="1">
    <location>
        <begin position="110"/>
        <end position="122"/>
    </location>
</feature>
<feature type="signal peptide" evidence="2">
    <location>
        <begin position="1"/>
        <end position="24"/>
    </location>
</feature>
<gene>
    <name evidence="4" type="ORF">BSK56_07705</name>
</gene>
<sequence length="237" mass="24188">MNKKWLIATIVAGMAVTGSAGVYAGSKLQQIKAYLNHGLGIVVDGTPYWLKDANGKTLAPITYEGTTYLPIRSIADALDVPVAYDAVNSKVRIGSGAETGAASGSTGSSGSTGGSAGSGNSGSGTSTPAAGVKRPANLPKDFPIPADAVVTTTLDTDSGGVMKASFTYMTQETLATMGFVYSEYARIKRSENASETVTATTVKITGKLGGISPVSISGRPSTAQPGYNVFTVTWSEI</sequence>
<evidence type="ECO:0000313" key="4">
    <source>
        <dbReference type="EMBL" id="OMD50406.1"/>
    </source>
</evidence>
<dbReference type="Pfam" id="PF07833">
    <property type="entry name" value="Cu_amine_oxidN1"/>
    <property type="match status" value="1"/>
</dbReference>